<keyword evidence="3" id="KW-1185">Reference proteome</keyword>
<dbReference type="PANTHER" id="PTHR10666">
    <property type="entry name" value="UBIQUITIN"/>
    <property type="match status" value="1"/>
</dbReference>
<dbReference type="SMART" id="SM00213">
    <property type="entry name" value="UBQ"/>
    <property type="match status" value="1"/>
</dbReference>
<proteinExistence type="predicted"/>
<evidence type="ECO:0000313" key="3">
    <source>
        <dbReference type="Proteomes" id="UP000694568"/>
    </source>
</evidence>
<evidence type="ECO:0000313" key="2">
    <source>
        <dbReference type="Ensembl" id="ENSSLUP00000002251.1"/>
    </source>
</evidence>
<dbReference type="Gene3D" id="3.10.20.90">
    <property type="entry name" value="Phosphatidylinositol 3-kinase Catalytic Subunit, Chain A, domain 1"/>
    <property type="match status" value="1"/>
</dbReference>
<dbReference type="InterPro" id="IPR000626">
    <property type="entry name" value="Ubiquitin-like_dom"/>
</dbReference>
<dbReference type="AlphaFoldDB" id="A0A8C9WYD4"/>
<protein>
    <recommendedName>
        <fullName evidence="1">Ubiquitin-like domain-containing protein</fullName>
    </recommendedName>
</protein>
<organism evidence="2 3">
    <name type="scientific">Sander lucioperca</name>
    <name type="common">Pike-perch</name>
    <name type="synonym">Perca lucioperca</name>
    <dbReference type="NCBI Taxonomy" id="283035"/>
    <lineage>
        <taxon>Eukaryota</taxon>
        <taxon>Metazoa</taxon>
        <taxon>Chordata</taxon>
        <taxon>Craniata</taxon>
        <taxon>Vertebrata</taxon>
        <taxon>Euteleostomi</taxon>
        <taxon>Actinopterygii</taxon>
        <taxon>Neopterygii</taxon>
        <taxon>Teleostei</taxon>
        <taxon>Neoteleostei</taxon>
        <taxon>Acanthomorphata</taxon>
        <taxon>Eupercaria</taxon>
        <taxon>Perciformes</taxon>
        <taxon>Percoidei</taxon>
        <taxon>Percidae</taxon>
        <taxon>Luciopercinae</taxon>
        <taxon>Sander</taxon>
    </lineage>
</organism>
<dbReference type="GeneTree" id="ENSGT01030000235866"/>
<evidence type="ECO:0000259" key="1">
    <source>
        <dbReference type="PROSITE" id="PS50053"/>
    </source>
</evidence>
<dbReference type="Pfam" id="PF00240">
    <property type="entry name" value="ubiquitin"/>
    <property type="match status" value="1"/>
</dbReference>
<accession>A0A8C9WYD4</accession>
<sequence>MSLLLLEAVYIYIYIYHLIMTEINHSSLFVSKEKIQDFKRKVQNREGVAESQQHLIHEGKEMNAGRLSDYNVRAGSLIILTLHLRGGHGLN</sequence>
<dbReference type="InterPro" id="IPR029071">
    <property type="entry name" value="Ubiquitin-like_domsf"/>
</dbReference>
<dbReference type="InterPro" id="IPR050158">
    <property type="entry name" value="Ubiquitin_ubiquitin-like"/>
</dbReference>
<dbReference type="Ensembl" id="ENSSLUT00000002339.1">
    <property type="protein sequence ID" value="ENSSLUP00000002251.1"/>
    <property type="gene ID" value="ENSSLUG00000001033.1"/>
</dbReference>
<dbReference type="SUPFAM" id="SSF54236">
    <property type="entry name" value="Ubiquitin-like"/>
    <property type="match status" value="1"/>
</dbReference>
<dbReference type="Proteomes" id="UP000694568">
    <property type="component" value="Unplaced"/>
</dbReference>
<feature type="domain" description="Ubiquitin-like" evidence="1">
    <location>
        <begin position="32"/>
        <end position="87"/>
    </location>
</feature>
<name>A0A8C9WYD4_SANLU</name>
<reference evidence="2" key="1">
    <citation type="submission" date="2025-08" db="UniProtKB">
        <authorList>
            <consortium name="Ensembl"/>
        </authorList>
    </citation>
    <scope>IDENTIFICATION</scope>
</reference>
<dbReference type="PROSITE" id="PS50053">
    <property type="entry name" value="UBIQUITIN_2"/>
    <property type="match status" value="1"/>
</dbReference>
<reference evidence="2" key="2">
    <citation type="submission" date="2025-09" db="UniProtKB">
        <authorList>
            <consortium name="Ensembl"/>
        </authorList>
    </citation>
    <scope>IDENTIFICATION</scope>
</reference>